<accession>A0A7X0J1Z2</accession>
<sequence length="113" mass="13477">MEFIDFKLPEIVFLEPSEHLGNELKGRTVIQHNVSHTVLEVVALDEVDGVNFNTGIKTYEFEFLNIYGLVENHLFAVHFTLEEDKLPEIFIQCSEWYREYLRWEDRNIIEDEE</sequence>
<comment type="caution">
    <text evidence="1">The sequence shown here is derived from an EMBL/GenBank/DDBJ whole genome shotgun (WGS) entry which is preliminary data.</text>
</comment>
<gene>
    <name evidence="1" type="ORF">HDF25_000436</name>
</gene>
<organism evidence="1 2">
    <name type="scientific">Pedobacter cryoconitis</name>
    <dbReference type="NCBI Taxonomy" id="188932"/>
    <lineage>
        <taxon>Bacteria</taxon>
        <taxon>Pseudomonadati</taxon>
        <taxon>Bacteroidota</taxon>
        <taxon>Sphingobacteriia</taxon>
        <taxon>Sphingobacteriales</taxon>
        <taxon>Sphingobacteriaceae</taxon>
        <taxon>Pedobacter</taxon>
    </lineage>
</organism>
<evidence type="ECO:0000313" key="2">
    <source>
        <dbReference type="Proteomes" id="UP000521017"/>
    </source>
</evidence>
<dbReference type="RefSeq" id="WP_184622292.1">
    <property type="nucleotide sequence ID" value="NZ_JACHCC010000001.1"/>
</dbReference>
<dbReference type="EMBL" id="JACHCC010000001">
    <property type="protein sequence ID" value="MBB6498312.1"/>
    <property type="molecule type" value="Genomic_DNA"/>
</dbReference>
<dbReference type="Proteomes" id="UP000521017">
    <property type="component" value="Unassembled WGS sequence"/>
</dbReference>
<name>A0A7X0J1Z2_9SPHI</name>
<proteinExistence type="predicted"/>
<protein>
    <submittedName>
        <fullName evidence="1">Uncharacterized protein</fullName>
    </submittedName>
</protein>
<reference evidence="1 2" key="1">
    <citation type="submission" date="2020-08" db="EMBL/GenBank/DDBJ databases">
        <title>Genomic Encyclopedia of Type Strains, Phase IV (KMG-V): Genome sequencing to study the core and pangenomes of soil and plant-associated prokaryotes.</title>
        <authorList>
            <person name="Whitman W."/>
        </authorList>
    </citation>
    <scope>NUCLEOTIDE SEQUENCE [LARGE SCALE GENOMIC DNA]</scope>
    <source>
        <strain evidence="1 2">M2T3</strain>
    </source>
</reference>
<dbReference type="AlphaFoldDB" id="A0A7X0J1Z2"/>
<evidence type="ECO:0000313" key="1">
    <source>
        <dbReference type="EMBL" id="MBB6498312.1"/>
    </source>
</evidence>